<gene>
    <name evidence="1" type="ORF">BK730_02850</name>
</gene>
<evidence type="ECO:0000313" key="2">
    <source>
        <dbReference type="Proteomes" id="UP000194945"/>
    </source>
</evidence>
<protein>
    <submittedName>
        <fullName evidence="1">Uncharacterized protein</fullName>
    </submittedName>
</protein>
<organism evidence="1 2">
    <name type="scientific">Bacillus wiedmannii</name>
    <dbReference type="NCBI Taxonomy" id="1890302"/>
    <lineage>
        <taxon>Bacteria</taxon>
        <taxon>Bacillati</taxon>
        <taxon>Bacillota</taxon>
        <taxon>Bacilli</taxon>
        <taxon>Bacillales</taxon>
        <taxon>Bacillaceae</taxon>
        <taxon>Bacillus</taxon>
        <taxon>Bacillus cereus group</taxon>
    </lineage>
</organism>
<dbReference type="EMBL" id="NFDE01000008">
    <property type="protein sequence ID" value="OTX96442.1"/>
    <property type="molecule type" value="Genomic_DNA"/>
</dbReference>
<dbReference type="AlphaFoldDB" id="A0A242ZND7"/>
<proteinExistence type="predicted"/>
<evidence type="ECO:0000313" key="1">
    <source>
        <dbReference type="EMBL" id="OTX96442.1"/>
    </source>
</evidence>
<comment type="caution">
    <text evidence="1">The sequence shown here is derived from an EMBL/GenBank/DDBJ whole genome shotgun (WGS) entry which is preliminary data.</text>
</comment>
<dbReference type="RefSeq" id="WP_088092140.1">
    <property type="nucleotide sequence ID" value="NZ_JARMNH010000051.1"/>
</dbReference>
<accession>A0A242ZND7</accession>
<sequence>MWQEKVLKNFISKMIEADRESSKIVAILMDLDIHVENKAFFSIYNILKEIIGLECLVPNIESYENGDITLEQLENILYEHIEKNIADKI</sequence>
<reference evidence="1 2" key="1">
    <citation type="submission" date="2016-10" db="EMBL/GenBank/DDBJ databases">
        <title>Comparative genomics of Bacillus thuringiensis reveals a path to pathogens against multiple invertebrate hosts.</title>
        <authorList>
            <person name="Zheng J."/>
            <person name="Gao Q."/>
            <person name="Liu H."/>
            <person name="Peng D."/>
            <person name="Ruan L."/>
            <person name="Sun M."/>
        </authorList>
    </citation>
    <scope>NUCLEOTIDE SEQUENCE [LARGE SCALE GENOMIC DNA]</scope>
    <source>
        <strain evidence="1">BGSC 4BK1</strain>
    </source>
</reference>
<dbReference type="Proteomes" id="UP000194945">
    <property type="component" value="Unassembled WGS sequence"/>
</dbReference>
<name>A0A242ZND7_9BACI</name>